<dbReference type="AlphaFoldDB" id="F2TYN1"/>
<dbReference type="InterPro" id="IPR019734">
    <property type="entry name" value="TPR_rpt"/>
</dbReference>
<dbReference type="PANTHER" id="PTHR45641:SF19">
    <property type="entry name" value="NEPHROCYSTIN-3"/>
    <property type="match status" value="1"/>
</dbReference>
<dbReference type="KEGG" id="sre:PTSG_01684"/>
<evidence type="ECO:0000313" key="4">
    <source>
        <dbReference type="EMBL" id="EGD78705.1"/>
    </source>
</evidence>
<dbReference type="GeneID" id="16078259"/>
<keyword evidence="5" id="KW-1185">Reference proteome</keyword>
<evidence type="ECO:0000256" key="2">
    <source>
        <dbReference type="ARBA" id="ARBA00022803"/>
    </source>
</evidence>
<keyword evidence="1" id="KW-0677">Repeat</keyword>
<dbReference type="STRING" id="946362.F2TYN1"/>
<gene>
    <name evidence="4" type="ORF">PTSG_01684</name>
</gene>
<feature type="compositionally biased region" description="Polar residues" evidence="3">
    <location>
        <begin position="126"/>
        <end position="143"/>
    </location>
</feature>
<proteinExistence type="predicted"/>
<organism evidence="5">
    <name type="scientific">Salpingoeca rosetta (strain ATCC 50818 / BSB-021)</name>
    <dbReference type="NCBI Taxonomy" id="946362"/>
    <lineage>
        <taxon>Eukaryota</taxon>
        <taxon>Choanoflagellata</taxon>
        <taxon>Craspedida</taxon>
        <taxon>Salpingoecidae</taxon>
        <taxon>Salpingoeca</taxon>
    </lineage>
</organism>
<dbReference type="EMBL" id="GL832957">
    <property type="protein sequence ID" value="EGD78705.1"/>
    <property type="molecule type" value="Genomic_DNA"/>
</dbReference>
<reference evidence="4" key="1">
    <citation type="submission" date="2009-08" db="EMBL/GenBank/DDBJ databases">
        <title>Annotation of Salpingoeca rosetta.</title>
        <authorList>
            <consortium name="The Broad Institute Genome Sequencing Platform"/>
            <person name="Russ C."/>
            <person name="Cuomo C."/>
            <person name="Burger G."/>
            <person name="Gray M.W."/>
            <person name="Holland P.W.H."/>
            <person name="King N."/>
            <person name="Lang F.B.F."/>
            <person name="Roger A.J."/>
            <person name="Ruiz-Trillo I."/>
            <person name="Young S.K."/>
            <person name="Zeng Q."/>
            <person name="Gargeya S."/>
            <person name="Alvarado L."/>
            <person name="Berlin A."/>
            <person name="Chapman S.B."/>
            <person name="Chen Z."/>
            <person name="Freedman E."/>
            <person name="Gellesch M."/>
            <person name="Goldberg J."/>
            <person name="Griggs A."/>
            <person name="Gujja S."/>
            <person name="Heilman E."/>
            <person name="Heiman D."/>
            <person name="Howarth C."/>
            <person name="Mehta T."/>
            <person name="Neiman D."/>
            <person name="Pearson M."/>
            <person name="Roberts A."/>
            <person name="Saif S."/>
            <person name="Shea T."/>
            <person name="Shenoy N."/>
            <person name="Sisk P."/>
            <person name="Stolte C."/>
            <person name="Sykes S."/>
            <person name="White J."/>
            <person name="Yandava C."/>
            <person name="Haas B."/>
            <person name="Nusbaum C."/>
            <person name="Birren B."/>
        </authorList>
    </citation>
    <scope>NUCLEOTIDE SEQUENCE [LARGE SCALE GENOMIC DNA]</scope>
    <source>
        <strain evidence="4">ATCC 50818</strain>
    </source>
</reference>
<evidence type="ECO:0000313" key="5">
    <source>
        <dbReference type="Proteomes" id="UP000007799"/>
    </source>
</evidence>
<feature type="region of interest" description="Disordered" evidence="3">
    <location>
        <begin position="454"/>
        <end position="511"/>
    </location>
</feature>
<dbReference type="SMART" id="SM00028">
    <property type="entry name" value="TPR"/>
    <property type="match status" value="4"/>
</dbReference>
<feature type="compositionally biased region" description="Basic and acidic residues" evidence="3">
    <location>
        <begin position="104"/>
        <end position="125"/>
    </location>
</feature>
<name>F2TYN1_SALR5</name>
<sequence length="726" mass="79412">MGVGASRDRTSYASLEHDGNGYLTTGVDIRVINLLLEEVQALKVKDQQQEKTGDEASKKASKKAWTTADVCQHVVVPATFASDCSFAQLITRAVTQADASRGTRSKEVTADNDGDRDVADEDAHTHTPTSSQSDEPPSHTTPAIRSDTDKQRTAASYADASARIRAKLRRLHDTNNTQQQQGQGARSLVGRATVFISHAWRFPFEEVASVMQDMAAEDPATYFWFDLVCNNQVSTTALPHDFWSNTFSSAIDDIGRVAVIFSPWYDPVPLQRSWCLWEINCGMQTAAFEVRVPRAQQALMHEGILTDFSALPTALARIDAEKAEATKQSDATMIAGTIRRGMGFSAFNYAVKEKLRQWYLDAAEAALPSHPDQQSLAYAHVCLQVAVVQGQFDRIDAAIANVRRALDIYDAKLSPSDTKVISALNNHAGLLLAQHKAREAQAVLDQAWDRMRTLESSSSSSNDENSGDDGSNNNHSNNHSSNSNSSNSNSNNYDESDDSNNSGNDDSCDGKNADAEQVLLLRAALLNNAGKVLDSKGDHDAAVDMHKEAMAALKRVHGPESVQVATSLNNIGTSLHGARRLEEAAATHREALALRVKLLGGRHVDAANSHERLADVLAELAEDSDATRHYNEALSIKEENLGKGHPDVARLQTSLKHMKQKRERSTGTAVVAEAQPEQPPLPVAGRQRHAIPQQMLFTSDLRRDVPTQLAMPQQMLYTNVIWKNPT</sequence>
<dbReference type="InParanoid" id="F2TYN1"/>
<feature type="region of interest" description="Disordered" evidence="3">
    <location>
        <begin position="96"/>
        <end position="156"/>
    </location>
</feature>
<dbReference type="Gene3D" id="1.25.40.10">
    <property type="entry name" value="Tetratricopeptide repeat domain"/>
    <property type="match status" value="2"/>
</dbReference>
<dbReference type="eggNOG" id="KOG1840">
    <property type="taxonomic scope" value="Eukaryota"/>
</dbReference>
<dbReference type="PANTHER" id="PTHR45641">
    <property type="entry name" value="TETRATRICOPEPTIDE REPEAT PROTEIN (AFU_ORTHOLOGUE AFUA_6G03870)"/>
    <property type="match status" value="1"/>
</dbReference>
<dbReference type="Pfam" id="PF13424">
    <property type="entry name" value="TPR_12"/>
    <property type="match status" value="1"/>
</dbReference>
<evidence type="ECO:0000256" key="1">
    <source>
        <dbReference type="ARBA" id="ARBA00022737"/>
    </source>
</evidence>
<dbReference type="RefSeq" id="XP_004997662.1">
    <property type="nucleotide sequence ID" value="XM_004997605.1"/>
</dbReference>
<protein>
    <submittedName>
        <fullName evidence="4">Uncharacterized protein</fullName>
    </submittedName>
</protein>
<evidence type="ECO:0000256" key="3">
    <source>
        <dbReference type="SAM" id="MobiDB-lite"/>
    </source>
</evidence>
<feature type="region of interest" description="Disordered" evidence="3">
    <location>
        <begin position="658"/>
        <end position="684"/>
    </location>
</feature>
<dbReference type="Proteomes" id="UP000007799">
    <property type="component" value="Unassembled WGS sequence"/>
</dbReference>
<dbReference type="InterPro" id="IPR011990">
    <property type="entry name" value="TPR-like_helical_dom_sf"/>
</dbReference>
<feature type="compositionally biased region" description="Low complexity" evidence="3">
    <location>
        <begin position="455"/>
        <end position="505"/>
    </location>
</feature>
<dbReference type="OrthoDB" id="418911at2759"/>
<dbReference type="SUPFAM" id="SSF48452">
    <property type="entry name" value="TPR-like"/>
    <property type="match status" value="2"/>
</dbReference>
<accession>F2TYN1</accession>
<dbReference type="Pfam" id="PF13374">
    <property type="entry name" value="TPR_10"/>
    <property type="match status" value="1"/>
</dbReference>
<keyword evidence="2" id="KW-0802">TPR repeat</keyword>